<comment type="catalytic activity">
    <reaction evidence="12">
        <text>a di-trans,poly-cis-dolichyl phosphate + UDP-alpha-D-glucose = a di-trans,poly-cis-dolichyl beta-D-glucosyl phosphate + UDP</text>
        <dbReference type="Rhea" id="RHEA:15401"/>
        <dbReference type="Rhea" id="RHEA-COMP:19498"/>
        <dbReference type="Rhea" id="RHEA-COMP:19502"/>
        <dbReference type="ChEBI" id="CHEBI:57525"/>
        <dbReference type="ChEBI" id="CHEBI:57683"/>
        <dbReference type="ChEBI" id="CHEBI:58223"/>
        <dbReference type="ChEBI" id="CHEBI:58885"/>
        <dbReference type="EC" id="2.4.1.117"/>
    </reaction>
    <physiologicalReaction direction="left-to-right" evidence="12">
        <dbReference type="Rhea" id="RHEA:15402"/>
    </physiologicalReaction>
</comment>
<keyword evidence="11" id="KW-0472">Membrane</keyword>
<dbReference type="AlphaFoldDB" id="A0A0J6Y7D5"/>
<dbReference type="SUPFAM" id="SSF53448">
    <property type="entry name" value="Nucleotide-diphospho-sugar transferases"/>
    <property type="match status" value="1"/>
</dbReference>
<evidence type="ECO:0000313" key="15">
    <source>
        <dbReference type="Proteomes" id="UP000036313"/>
    </source>
</evidence>
<keyword evidence="7" id="KW-0812">Transmembrane</keyword>
<evidence type="ECO:0000256" key="9">
    <source>
        <dbReference type="ARBA" id="ARBA00022968"/>
    </source>
</evidence>
<protein>
    <recommendedName>
        <fullName evidence="4">dolichyl-phosphate beta-glucosyltransferase</fullName>
        <ecNumber evidence="4">2.4.1.117</ecNumber>
    </recommendedName>
</protein>
<dbReference type="Pfam" id="PF00535">
    <property type="entry name" value="Glycos_transf_2"/>
    <property type="match status" value="1"/>
</dbReference>
<gene>
    <name evidence="14" type="primary">arnC</name>
    <name evidence="14" type="ORF">MOBUDSM44075_04366</name>
</gene>
<evidence type="ECO:0000256" key="1">
    <source>
        <dbReference type="ARBA" id="ARBA00004389"/>
    </source>
</evidence>
<keyword evidence="9" id="KW-0735">Signal-anchor</keyword>
<evidence type="ECO:0000256" key="6">
    <source>
        <dbReference type="ARBA" id="ARBA00022679"/>
    </source>
</evidence>
<sequence length="261" mass="27933">MTYSAFQSWRDTPTANQPDLSVIIPAYDETDRIVPTIGAISAHLCASGLSWELIVSDDGSSDGTADLVKSLVLANVTVLEPGVNRGKGAAVRDGVMAAKGRYILFSDADMSTPIEEFDCLLAAIDAGAGVAVASRAAAGALECNRGRLRSSISTALRSGVGAVTGVRVKDTQCGFKLFTRSAARELFRASRVDGFSFDLEILWLAQRWGIGVEEIPVRWIEAPGSKVKAGRDSLRFLRDVASLRYRDLRGLYQTSTVTIAA</sequence>
<keyword evidence="10" id="KW-1133">Transmembrane helix</keyword>
<evidence type="ECO:0000256" key="12">
    <source>
        <dbReference type="ARBA" id="ARBA00045097"/>
    </source>
</evidence>
<proteinExistence type="inferred from homology"/>
<comment type="pathway">
    <text evidence="2">Protein modification; protein glycosylation.</text>
</comment>
<dbReference type="PATRIC" id="fig|1807.14.peg.4401"/>
<dbReference type="Proteomes" id="UP000036313">
    <property type="component" value="Unassembled WGS sequence"/>
</dbReference>
<accession>A0A0J6Y7D5</accession>
<dbReference type="EMBL" id="JYNU01000057">
    <property type="protein sequence ID" value="KMO68946.1"/>
    <property type="molecule type" value="Genomic_DNA"/>
</dbReference>
<evidence type="ECO:0000259" key="13">
    <source>
        <dbReference type="Pfam" id="PF00535"/>
    </source>
</evidence>
<dbReference type="GO" id="GO:0006487">
    <property type="term" value="P:protein N-linked glycosylation"/>
    <property type="evidence" value="ECO:0007669"/>
    <property type="project" value="TreeGrafter"/>
</dbReference>
<comment type="subcellular location">
    <subcellularLocation>
        <location evidence="1">Endoplasmic reticulum membrane</location>
        <topology evidence="1">Single-pass membrane protein</topology>
    </subcellularLocation>
</comment>
<dbReference type="InterPro" id="IPR029044">
    <property type="entry name" value="Nucleotide-diphossugar_trans"/>
</dbReference>
<evidence type="ECO:0000256" key="4">
    <source>
        <dbReference type="ARBA" id="ARBA00012583"/>
    </source>
</evidence>
<evidence type="ECO:0000256" key="5">
    <source>
        <dbReference type="ARBA" id="ARBA00022676"/>
    </source>
</evidence>
<evidence type="ECO:0000256" key="10">
    <source>
        <dbReference type="ARBA" id="ARBA00022989"/>
    </source>
</evidence>
<keyword evidence="5 14" id="KW-0328">Glycosyltransferase</keyword>
<dbReference type="InterPro" id="IPR001173">
    <property type="entry name" value="Glyco_trans_2-like"/>
</dbReference>
<dbReference type="EC" id="2.4.1.117" evidence="4"/>
<comment type="similarity">
    <text evidence="3">Belongs to the glycosyltransferase 2 family.</text>
</comment>
<dbReference type="PANTHER" id="PTHR10859:SF91">
    <property type="entry name" value="DOLICHYL-PHOSPHATE BETA-GLUCOSYLTRANSFERASE"/>
    <property type="match status" value="1"/>
</dbReference>
<evidence type="ECO:0000256" key="8">
    <source>
        <dbReference type="ARBA" id="ARBA00022824"/>
    </source>
</evidence>
<evidence type="ECO:0000256" key="11">
    <source>
        <dbReference type="ARBA" id="ARBA00023136"/>
    </source>
</evidence>
<feature type="domain" description="Glycosyltransferase 2-like" evidence="13">
    <location>
        <begin position="21"/>
        <end position="187"/>
    </location>
</feature>
<evidence type="ECO:0000256" key="2">
    <source>
        <dbReference type="ARBA" id="ARBA00004922"/>
    </source>
</evidence>
<dbReference type="RefSeq" id="WP_048424656.1">
    <property type="nucleotide sequence ID" value="NZ_JYNU01000057.1"/>
</dbReference>
<dbReference type="CDD" id="cd04188">
    <property type="entry name" value="DPG_synthase"/>
    <property type="match status" value="1"/>
</dbReference>
<evidence type="ECO:0000256" key="3">
    <source>
        <dbReference type="ARBA" id="ARBA00006739"/>
    </source>
</evidence>
<reference evidence="14 15" key="1">
    <citation type="journal article" date="2015" name="Genome Biol. Evol.">
        <title>Characterization of Three Mycobacterium spp. with Potential Use in Bioremediation by Genome Sequencing and Comparative Genomics.</title>
        <authorList>
            <person name="Das S."/>
            <person name="Pettersson B.M."/>
            <person name="Behra P.R."/>
            <person name="Ramesh M."/>
            <person name="Dasgupta S."/>
            <person name="Bhattacharya A."/>
            <person name="Kirsebom L.A."/>
        </authorList>
    </citation>
    <scope>NUCLEOTIDE SEQUENCE [LARGE SCALE GENOMIC DNA]</scope>
    <source>
        <strain evidence="14 15">DSM 44075</strain>
    </source>
</reference>
<evidence type="ECO:0000256" key="7">
    <source>
        <dbReference type="ARBA" id="ARBA00022692"/>
    </source>
</evidence>
<evidence type="ECO:0000313" key="14">
    <source>
        <dbReference type="EMBL" id="KMO68946.1"/>
    </source>
</evidence>
<keyword evidence="8" id="KW-0256">Endoplasmic reticulum</keyword>
<dbReference type="InterPro" id="IPR035518">
    <property type="entry name" value="DPG_synthase"/>
</dbReference>
<keyword evidence="6 14" id="KW-0808">Transferase</keyword>
<dbReference type="GO" id="GO:0004581">
    <property type="term" value="F:dolichyl-phosphate beta-glucosyltransferase activity"/>
    <property type="evidence" value="ECO:0007669"/>
    <property type="project" value="UniProtKB-EC"/>
</dbReference>
<name>A0A0J6Y7D5_9MYCO</name>
<comment type="caution">
    <text evidence="14">The sequence shown here is derived from an EMBL/GenBank/DDBJ whole genome shotgun (WGS) entry which is preliminary data.</text>
</comment>
<dbReference type="PANTHER" id="PTHR10859">
    <property type="entry name" value="GLYCOSYL TRANSFERASE"/>
    <property type="match status" value="1"/>
</dbReference>
<organism evidence="14 15">
    <name type="scientific">Mycolicibacterium obuense</name>
    <dbReference type="NCBI Taxonomy" id="1807"/>
    <lineage>
        <taxon>Bacteria</taxon>
        <taxon>Bacillati</taxon>
        <taxon>Actinomycetota</taxon>
        <taxon>Actinomycetes</taxon>
        <taxon>Mycobacteriales</taxon>
        <taxon>Mycobacteriaceae</taxon>
        <taxon>Mycolicibacterium</taxon>
    </lineage>
</organism>
<dbReference type="Gene3D" id="3.90.550.10">
    <property type="entry name" value="Spore Coat Polysaccharide Biosynthesis Protein SpsA, Chain A"/>
    <property type="match status" value="1"/>
</dbReference>